<evidence type="ECO:0000256" key="3">
    <source>
        <dbReference type="ARBA" id="ARBA00023163"/>
    </source>
</evidence>
<dbReference type="InterPro" id="IPR036271">
    <property type="entry name" value="Tet_transcr_reg_TetR-rel_C_sf"/>
</dbReference>
<feature type="domain" description="HTH tetR-type" evidence="6">
    <location>
        <begin position="9"/>
        <end position="69"/>
    </location>
</feature>
<dbReference type="PROSITE" id="PS50977">
    <property type="entry name" value="HTH_TETR_2"/>
    <property type="match status" value="1"/>
</dbReference>
<evidence type="ECO:0000313" key="7">
    <source>
        <dbReference type="EMBL" id="XCB32434.1"/>
    </source>
</evidence>
<feature type="compositionally biased region" description="Basic residues" evidence="5">
    <location>
        <begin position="195"/>
        <end position="211"/>
    </location>
</feature>
<dbReference type="PANTHER" id="PTHR47506:SF7">
    <property type="entry name" value="TRANSCRIPTIONAL REGULATORY PROTEIN"/>
    <property type="match status" value="1"/>
</dbReference>
<dbReference type="Gene3D" id="1.10.357.10">
    <property type="entry name" value="Tetracycline Repressor, domain 2"/>
    <property type="match status" value="1"/>
</dbReference>
<evidence type="ECO:0000259" key="6">
    <source>
        <dbReference type="PROSITE" id="PS50977"/>
    </source>
</evidence>
<dbReference type="InterPro" id="IPR009057">
    <property type="entry name" value="Homeodomain-like_sf"/>
</dbReference>
<keyword evidence="2 4" id="KW-0238">DNA-binding</keyword>
<sequence>MRVSRAQAAENRERILEVAARLFRERGIDGIGVADLMKSAGLTHGGFYGHFKSKEDLVAQACGRAVQKMRDNWIKAIEQTGGDPIRALTGTYLSAKHRDNAGRGCTLAALGSEIARQSTAVRHNVTEELKPFIDYLSEIVEGNSASIRRERAIALHASLVGAIVIARAVDDDTLANETLRAVTNVIRSTSTPRAPRGKKGTTPRTPRATKA</sequence>
<dbReference type="InterPro" id="IPR001647">
    <property type="entry name" value="HTH_TetR"/>
</dbReference>
<accession>A0AAU7ZNB7</accession>
<dbReference type="RefSeq" id="WP_353063281.1">
    <property type="nucleotide sequence ID" value="NZ_CP132942.1"/>
</dbReference>
<dbReference type="Pfam" id="PF00440">
    <property type="entry name" value="TetR_N"/>
    <property type="match status" value="1"/>
</dbReference>
<keyword evidence="1" id="KW-0805">Transcription regulation</keyword>
<feature type="region of interest" description="Disordered" evidence="5">
    <location>
        <begin position="186"/>
        <end position="211"/>
    </location>
</feature>
<dbReference type="SUPFAM" id="SSF46689">
    <property type="entry name" value="Homeodomain-like"/>
    <property type="match status" value="1"/>
</dbReference>
<reference evidence="7" key="2">
    <citation type="journal article" date="2024" name="Environ. Microbiol.">
        <title>Genome analysis and description of Tunturibacter gen. nov. expands the diversity of Terriglobia in tundra soils.</title>
        <authorList>
            <person name="Messyasz A."/>
            <person name="Mannisto M.K."/>
            <person name="Kerkhof L.J."/>
            <person name="Haggblom M.M."/>
        </authorList>
    </citation>
    <scope>NUCLEOTIDE SEQUENCE</scope>
    <source>
        <strain evidence="7">X5P6</strain>
    </source>
</reference>
<organism evidence="7">
    <name type="scientific">Tunturiibacter psychrotolerans</name>
    <dbReference type="NCBI Taxonomy" id="3069686"/>
    <lineage>
        <taxon>Bacteria</taxon>
        <taxon>Pseudomonadati</taxon>
        <taxon>Acidobacteriota</taxon>
        <taxon>Terriglobia</taxon>
        <taxon>Terriglobales</taxon>
        <taxon>Acidobacteriaceae</taxon>
        <taxon>Tunturiibacter</taxon>
    </lineage>
</organism>
<dbReference type="PRINTS" id="PR00455">
    <property type="entry name" value="HTHTETR"/>
</dbReference>
<evidence type="ECO:0000256" key="5">
    <source>
        <dbReference type="SAM" id="MobiDB-lite"/>
    </source>
</evidence>
<feature type="DNA-binding region" description="H-T-H motif" evidence="4">
    <location>
        <begin position="32"/>
        <end position="51"/>
    </location>
</feature>
<name>A0AAU7ZNB7_9BACT</name>
<keyword evidence="3" id="KW-0804">Transcription</keyword>
<proteinExistence type="predicted"/>
<reference evidence="7" key="1">
    <citation type="submission" date="2023-08" db="EMBL/GenBank/DDBJ databases">
        <authorList>
            <person name="Messyasz A."/>
            <person name="Mannisto M.K."/>
            <person name="Kerkhof L.J."/>
            <person name="Haggblom M."/>
        </authorList>
    </citation>
    <scope>NUCLEOTIDE SEQUENCE</scope>
    <source>
        <strain evidence="7">X5P6</strain>
    </source>
</reference>
<evidence type="ECO:0000256" key="4">
    <source>
        <dbReference type="PROSITE-ProRule" id="PRU00335"/>
    </source>
</evidence>
<dbReference type="Gene3D" id="1.10.10.60">
    <property type="entry name" value="Homeodomain-like"/>
    <property type="match status" value="1"/>
</dbReference>
<dbReference type="PANTHER" id="PTHR47506">
    <property type="entry name" value="TRANSCRIPTIONAL REGULATORY PROTEIN"/>
    <property type="match status" value="1"/>
</dbReference>
<protein>
    <submittedName>
        <fullName evidence="7">TetR/AcrR family transcriptional regulator</fullName>
    </submittedName>
</protein>
<gene>
    <name evidence="7" type="ORF">RBB77_18615</name>
</gene>
<dbReference type="GO" id="GO:0003677">
    <property type="term" value="F:DNA binding"/>
    <property type="evidence" value="ECO:0007669"/>
    <property type="project" value="UniProtKB-UniRule"/>
</dbReference>
<dbReference type="EMBL" id="CP132942">
    <property type="protein sequence ID" value="XCB32434.1"/>
    <property type="molecule type" value="Genomic_DNA"/>
</dbReference>
<dbReference type="KEGG" id="tpsc:RBB77_18615"/>
<dbReference type="SUPFAM" id="SSF48498">
    <property type="entry name" value="Tetracyclin repressor-like, C-terminal domain"/>
    <property type="match status" value="1"/>
</dbReference>
<evidence type="ECO:0000256" key="1">
    <source>
        <dbReference type="ARBA" id="ARBA00023015"/>
    </source>
</evidence>
<evidence type="ECO:0000256" key="2">
    <source>
        <dbReference type="ARBA" id="ARBA00023125"/>
    </source>
</evidence>
<dbReference type="AlphaFoldDB" id="A0AAU7ZNB7"/>